<dbReference type="InterPro" id="IPR027417">
    <property type="entry name" value="P-loop_NTPase"/>
</dbReference>
<keyword evidence="4" id="KW-1133">Transmembrane helix</keyword>
<dbReference type="OMA" id="LYANAYF"/>
<dbReference type="PANTHER" id="PTHR10605">
    <property type="entry name" value="HEPARAN SULFATE SULFOTRANSFERASE"/>
    <property type="match status" value="1"/>
</dbReference>
<dbReference type="EnsemblMetazoa" id="XM_030972908">
    <property type="protein sequence ID" value="XP_030828768"/>
    <property type="gene ID" value="LOC105439548"/>
</dbReference>
<dbReference type="InterPro" id="IPR037359">
    <property type="entry name" value="NST/OST"/>
</dbReference>
<dbReference type="AlphaFoldDB" id="A0A7M7MZ46"/>
<evidence type="ECO:0000256" key="4">
    <source>
        <dbReference type="SAM" id="Phobius"/>
    </source>
</evidence>
<feature type="transmembrane region" description="Helical" evidence="4">
    <location>
        <begin position="12"/>
        <end position="31"/>
    </location>
</feature>
<dbReference type="Gene3D" id="3.40.50.300">
    <property type="entry name" value="P-loop containing nucleotide triphosphate hydrolases"/>
    <property type="match status" value="1"/>
</dbReference>
<reference evidence="6" key="1">
    <citation type="submission" date="2015-02" db="EMBL/GenBank/DDBJ databases">
        <title>Genome sequencing for Strongylocentrotus purpuratus.</title>
        <authorList>
            <person name="Murali S."/>
            <person name="Liu Y."/>
            <person name="Vee V."/>
            <person name="English A."/>
            <person name="Wang M."/>
            <person name="Skinner E."/>
            <person name="Han Y."/>
            <person name="Muzny D.M."/>
            <person name="Worley K.C."/>
            <person name="Gibbs R.A."/>
        </authorList>
    </citation>
    <scope>NUCLEOTIDE SEQUENCE</scope>
</reference>
<dbReference type="GeneID" id="105439548"/>
<reference evidence="5" key="2">
    <citation type="submission" date="2021-01" db="UniProtKB">
        <authorList>
            <consortium name="EnsemblMetazoa"/>
        </authorList>
    </citation>
    <scope>IDENTIFICATION</scope>
</reference>
<evidence type="ECO:0000256" key="3">
    <source>
        <dbReference type="SAM" id="MobiDB-lite"/>
    </source>
</evidence>
<sequence>MNFCNLVLRKKRNILAAAVILASLYFGYYIVGYGKVCVLSVSSFVLESKGYLQGVVRALDHGCYLQTSNFSQYQHSEEILAKRNCKQKIPTALILGGALSGSATLKSALSFHPDVVVPEFGVPFKDNDQYLDKMPYSLPHQMTVGECQEYLYMSDLSKQTWTTFSPDLKVIILVRDPVARAMSEYLVLTSNSSSEFYRRSLSQYPDVPIGAPKQESRARRIKRNVNTRPRKDNTPHREERTTTASEIWKGKGKNSLLHKTSPDNMHYSLEDTFEETVLESSEIDAVHFLVQRSIYGSGIKEWAHVIPRPSMLILDAERFAKSPVESLEIVERFLGLRPFFHKDFFDFDLPQGVFCFNSPVRSCVEPIPMQEPLPSISEEVVALFREFLIRSMKVQNLYANAYFPFLGENPLIYTPFR</sequence>
<evidence type="ECO:0008006" key="7">
    <source>
        <dbReference type="Google" id="ProtNLM"/>
    </source>
</evidence>
<evidence type="ECO:0000313" key="6">
    <source>
        <dbReference type="Proteomes" id="UP000007110"/>
    </source>
</evidence>
<evidence type="ECO:0000313" key="5">
    <source>
        <dbReference type="EnsemblMetazoa" id="XP_030828768"/>
    </source>
</evidence>
<dbReference type="PANTHER" id="PTHR10605:SF65">
    <property type="entry name" value="GH20068P"/>
    <property type="match status" value="1"/>
</dbReference>
<dbReference type="SUPFAM" id="SSF52540">
    <property type="entry name" value="P-loop containing nucleoside triphosphate hydrolases"/>
    <property type="match status" value="1"/>
</dbReference>
<feature type="binding site" evidence="2">
    <location>
        <position position="175"/>
    </location>
    <ligand>
        <name>3'-phosphoadenylyl sulfate</name>
        <dbReference type="ChEBI" id="CHEBI:58339"/>
    </ligand>
</feature>
<dbReference type="KEGG" id="spu:105439548"/>
<dbReference type="GO" id="GO:0008467">
    <property type="term" value="F:[heparan sulfate]-glucosamine 3-sulfotransferase activity"/>
    <property type="evidence" value="ECO:0000318"/>
    <property type="project" value="GO_Central"/>
</dbReference>
<feature type="compositionally biased region" description="Basic and acidic residues" evidence="3">
    <location>
        <begin position="229"/>
        <end position="241"/>
    </location>
</feature>
<dbReference type="InParanoid" id="A0A7M7MZ46"/>
<feature type="binding site" evidence="2">
    <location>
        <position position="183"/>
    </location>
    <ligand>
        <name>3'-phosphoadenylyl sulfate</name>
        <dbReference type="ChEBI" id="CHEBI:58339"/>
    </ligand>
</feature>
<name>A0A7M7MZ46_STRPU</name>
<evidence type="ECO:0000256" key="2">
    <source>
        <dbReference type="PIRSR" id="PIRSR637359-2"/>
    </source>
</evidence>
<keyword evidence="4" id="KW-0812">Transmembrane</keyword>
<keyword evidence="4" id="KW-0472">Membrane</keyword>
<evidence type="ECO:0000256" key="1">
    <source>
        <dbReference type="ARBA" id="ARBA00022679"/>
    </source>
</evidence>
<dbReference type="RefSeq" id="XP_030828768.1">
    <property type="nucleotide sequence ID" value="XM_030972908.1"/>
</dbReference>
<dbReference type="OrthoDB" id="10376867at2759"/>
<keyword evidence="1" id="KW-0808">Transferase</keyword>
<protein>
    <recommendedName>
        <fullName evidence="7">Sulfotransferase</fullName>
    </recommendedName>
</protein>
<dbReference type="Proteomes" id="UP000007110">
    <property type="component" value="Unassembled WGS sequence"/>
</dbReference>
<organism evidence="5 6">
    <name type="scientific">Strongylocentrotus purpuratus</name>
    <name type="common">Purple sea urchin</name>
    <dbReference type="NCBI Taxonomy" id="7668"/>
    <lineage>
        <taxon>Eukaryota</taxon>
        <taxon>Metazoa</taxon>
        <taxon>Echinodermata</taxon>
        <taxon>Eleutherozoa</taxon>
        <taxon>Echinozoa</taxon>
        <taxon>Echinoidea</taxon>
        <taxon>Euechinoidea</taxon>
        <taxon>Echinacea</taxon>
        <taxon>Camarodonta</taxon>
        <taxon>Echinidea</taxon>
        <taxon>Strongylocentrotidae</taxon>
        <taxon>Strongylocentrotus</taxon>
    </lineage>
</organism>
<feature type="region of interest" description="Disordered" evidence="3">
    <location>
        <begin position="207"/>
        <end position="245"/>
    </location>
</feature>
<accession>A0A7M7MZ46</accession>
<proteinExistence type="predicted"/>
<keyword evidence="6" id="KW-1185">Reference proteome</keyword>